<proteinExistence type="predicted"/>
<accession>A0A2G9TVJ3</accession>
<evidence type="ECO:0000313" key="2">
    <source>
        <dbReference type="Proteomes" id="UP000230423"/>
    </source>
</evidence>
<dbReference type="OrthoDB" id="10570607at2759"/>
<gene>
    <name evidence="1" type="ORF">TELCIR_16425</name>
</gene>
<evidence type="ECO:0000313" key="1">
    <source>
        <dbReference type="EMBL" id="PIO62033.1"/>
    </source>
</evidence>
<organism evidence="1 2">
    <name type="scientific">Teladorsagia circumcincta</name>
    <name type="common">Brown stomach worm</name>
    <name type="synonym">Ostertagia circumcincta</name>
    <dbReference type="NCBI Taxonomy" id="45464"/>
    <lineage>
        <taxon>Eukaryota</taxon>
        <taxon>Metazoa</taxon>
        <taxon>Ecdysozoa</taxon>
        <taxon>Nematoda</taxon>
        <taxon>Chromadorea</taxon>
        <taxon>Rhabditida</taxon>
        <taxon>Rhabditina</taxon>
        <taxon>Rhabditomorpha</taxon>
        <taxon>Strongyloidea</taxon>
        <taxon>Trichostrongylidae</taxon>
        <taxon>Teladorsagia</taxon>
    </lineage>
</organism>
<sequence length="126" mass="14524">MFNEPIVFLVDVFDNGILPYSDEGNEVIPVDDCHRASPPKLCCSLNAHREVEYCVEETMVRCRVELCNNSDVGQAKTSIEDDVFEYGPKWHIDHPTSKFIWNSSPFNVKKNGKWSKSDMSEVYQIY</sequence>
<dbReference type="EMBL" id="KZ352674">
    <property type="protein sequence ID" value="PIO62033.1"/>
    <property type="molecule type" value="Genomic_DNA"/>
</dbReference>
<reference evidence="1 2" key="1">
    <citation type="submission" date="2015-09" db="EMBL/GenBank/DDBJ databases">
        <title>Draft genome of the parasitic nematode Teladorsagia circumcincta isolate WARC Sus (inbred).</title>
        <authorList>
            <person name="Mitreva M."/>
        </authorList>
    </citation>
    <scope>NUCLEOTIDE SEQUENCE [LARGE SCALE GENOMIC DNA]</scope>
    <source>
        <strain evidence="1 2">S</strain>
    </source>
</reference>
<dbReference type="AlphaFoldDB" id="A0A2G9TVJ3"/>
<keyword evidence="2" id="KW-1185">Reference proteome</keyword>
<protein>
    <submittedName>
        <fullName evidence="1">Uncharacterized protein</fullName>
    </submittedName>
</protein>
<dbReference type="Proteomes" id="UP000230423">
    <property type="component" value="Unassembled WGS sequence"/>
</dbReference>
<name>A0A2G9TVJ3_TELCI</name>